<evidence type="ECO:0008006" key="3">
    <source>
        <dbReference type="Google" id="ProtNLM"/>
    </source>
</evidence>
<protein>
    <recommendedName>
        <fullName evidence="3">Leucine rich repeat variant</fullName>
    </recommendedName>
</protein>
<dbReference type="Proteomes" id="UP000175684">
    <property type="component" value="Unassembled WGS sequence"/>
</dbReference>
<organism evidence="1 2">
    <name type="scientific">Bifidobacterium adolescentis</name>
    <dbReference type="NCBI Taxonomy" id="1680"/>
    <lineage>
        <taxon>Bacteria</taxon>
        <taxon>Bacillati</taxon>
        <taxon>Actinomycetota</taxon>
        <taxon>Actinomycetes</taxon>
        <taxon>Bifidobacteriales</taxon>
        <taxon>Bifidobacteriaceae</taxon>
        <taxon>Bifidobacterium</taxon>
    </lineage>
</organism>
<sequence>MDWFTQVEALRRGGMPLADAVYSKERLVRAEAARHPDLTPRQERVLSRDPEPLVRALIAMRPGLDPDLADALSYDPDAHVLRAVAARLDLTDGQRARLARSEDAVVQSLIGRADAAAWLDGLPFEPEPAEGRKGLFR</sequence>
<reference evidence="1 2" key="1">
    <citation type="submission" date="2016-07" db="EMBL/GenBank/DDBJ databases">
        <title>Draft Genome Sequence of Bifidobacterium adolescentis strain Km 4.</title>
        <authorList>
            <person name="Danilenko V.N."/>
        </authorList>
    </citation>
    <scope>NUCLEOTIDE SEQUENCE [LARGE SCALE GENOMIC DNA]</scope>
    <source>
        <strain evidence="1 2">Km 4</strain>
    </source>
</reference>
<dbReference type="InterPro" id="IPR011989">
    <property type="entry name" value="ARM-like"/>
</dbReference>
<gene>
    <name evidence="1" type="ORF">BBK15_06090</name>
</gene>
<dbReference type="EMBL" id="MAXD01000003">
    <property type="protein sequence ID" value="OFA35033.1"/>
    <property type="molecule type" value="Genomic_DNA"/>
</dbReference>
<accession>A0A1E7Y095</accession>
<dbReference type="Gene3D" id="1.25.10.10">
    <property type="entry name" value="Leucine-rich Repeat Variant"/>
    <property type="match status" value="1"/>
</dbReference>
<evidence type="ECO:0000313" key="2">
    <source>
        <dbReference type="Proteomes" id="UP000175684"/>
    </source>
</evidence>
<dbReference type="AlphaFoldDB" id="A0A1E7Y095"/>
<comment type="caution">
    <text evidence="1">The sequence shown here is derived from an EMBL/GenBank/DDBJ whole genome shotgun (WGS) entry which is preliminary data.</text>
</comment>
<dbReference type="RefSeq" id="WP_070122588.1">
    <property type="nucleotide sequence ID" value="NZ_MAXD01000003.1"/>
</dbReference>
<evidence type="ECO:0000313" key="1">
    <source>
        <dbReference type="EMBL" id="OFA35033.1"/>
    </source>
</evidence>
<proteinExistence type="predicted"/>
<name>A0A1E7Y095_BIFAD</name>